<proteinExistence type="predicted"/>
<dbReference type="AlphaFoldDB" id="A0A2S2NSE5"/>
<protein>
    <recommendedName>
        <fullName evidence="2">Reverse transcriptase domain-containing protein</fullName>
    </recommendedName>
</protein>
<evidence type="ECO:0008006" key="2">
    <source>
        <dbReference type="Google" id="ProtNLM"/>
    </source>
</evidence>
<dbReference type="PANTHER" id="PTHR36688">
    <property type="entry name" value="ENDO/EXONUCLEASE/PHOSPHATASE DOMAIN-CONTAINING PROTEIN"/>
    <property type="match status" value="1"/>
</dbReference>
<name>A0A2S2NSE5_SCHGA</name>
<dbReference type="EMBL" id="GGMR01007455">
    <property type="protein sequence ID" value="MBY20074.1"/>
    <property type="molecule type" value="Transcribed_RNA"/>
</dbReference>
<evidence type="ECO:0000313" key="1">
    <source>
        <dbReference type="EMBL" id="MBY20074.1"/>
    </source>
</evidence>
<reference evidence="1" key="1">
    <citation type="submission" date="2018-04" db="EMBL/GenBank/DDBJ databases">
        <title>Transcriptome of Schizaphis graminum biotype I.</title>
        <authorList>
            <person name="Scully E.D."/>
            <person name="Geib S.M."/>
            <person name="Palmer N.A."/>
            <person name="Koch K."/>
            <person name="Bradshaw J."/>
            <person name="Heng-Moss T."/>
            <person name="Sarath G."/>
        </authorList>
    </citation>
    <scope>NUCLEOTIDE SEQUENCE</scope>
</reference>
<dbReference type="InterPro" id="IPR052560">
    <property type="entry name" value="RdDP_mobile_element"/>
</dbReference>
<dbReference type="PANTHER" id="PTHR36688:SF1">
    <property type="entry name" value="ENDONUCLEASE_EXONUCLEASE_PHOSPHATASE DOMAIN-CONTAINING PROTEIN"/>
    <property type="match status" value="1"/>
</dbReference>
<accession>A0A2S2NSE5</accession>
<gene>
    <name evidence="1" type="ORF">g.2160</name>
</gene>
<sequence>MAIQVPVKNSLSQGYVLSLILFNVYPSDIDGIIVNTISRKFMYSNDIALVAQIKDLTMVEDILNQDLINLQHYFTKWNLIICPSLVYCFIQPHLILILHNP</sequence>
<organism evidence="1">
    <name type="scientific">Schizaphis graminum</name>
    <name type="common">Green bug aphid</name>
    <dbReference type="NCBI Taxonomy" id="13262"/>
    <lineage>
        <taxon>Eukaryota</taxon>
        <taxon>Metazoa</taxon>
        <taxon>Ecdysozoa</taxon>
        <taxon>Arthropoda</taxon>
        <taxon>Hexapoda</taxon>
        <taxon>Insecta</taxon>
        <taxon>Pterygota</taxon>
        <taxon>Neoptera</taxon>
        <taxon>Paraneoptera</taxon>
        <taxon>Hemiptera</taxon>
        <taxon>Sternorrhyncha</taxon>
        <taxon>Aphidomorpha</taxon>
        <taxon>Aphidoidea</taxon>
        <taxon>Aphididae</taxon>
        <taxon>Aphidini</taxon>
        <taxon>Schizaphis</taxon>
    </lineage>
</organism>